<dbReference type="PANTHER" id="PTHR34848">
    <property type="match status" value="1"/>
</dbReference>
<evidence type="ECO:0000256" key="15">
    <source>
        <dbReference type="ARBA" id="ARBA00023134"/>
    </source>
</evidence>
<sequence length="186" mass="21470">MKDNKSKVVLITGGVRSGKSEFAESLLQNEDSVLYIATAKITDKEMERRIEKHKERRNSAWKTYEGYKDLGKIIKDYKEKNILLDCVTVMITNLMFHKEIDYENIKEEELESILESIKKEFYDLILSVREENKNIILVTNEVGYSIVPAYKLGRIFRDFAGSINKFIASLSSDVYLVSCGIPLKIK</sequence>
<keyword evidence="20" id="KW-0548">Nucleotidyltransferase</keyword>
<feature type="binding site" evidence="19">
    <location>
        <begin position="13"/>
        <end position="20"/>
    </location>
    <ligand>
        <name>GTP</name>
        <dbReference type="ChEBI" id="CHEBI:37565"/>
    </ligand>
</feature>
<comment type="catalytic activity">
    <reaction evidence="1">
        <text>adenosylcob(III)inamide + ATP = adenosylcob(III)inamide phosphate + ADP + H(+)</text>
        <dbReference type="Rhea" id="RHEA:15769"/>
        <dbReference type="ChEBI" id="CHEBI:2480"/>
        <dbReference type="ChEBI" id="CHEBI:15378"/>
        <dbReference type="ChEBI" id="CHEBI:30616"/>
        <dbReference type="ChEBI" id="CHEBI:58502"/>
        <dbReference type="ChEBI" id="CHEBI:456216"/>
        <dbReference type="EC" id="2.7.1.156"/>
    </reaction>
</comment>
<evidence type="ECO:0000256" key="19">
    <source>
        <dbReference type="PIRSR" id="PIRSR006135-2"/>
    </source>
</evidence>
<dbReference type="GO" id="GO:0043752">
    <property type="term" value="F:adenosylcobinamide kinase activity"/>
    <property type="evidence" value="ECO:0007669"/>
    <property type="project" value="UniProtKB-EC"/>
</dbReference>
<evidence type="ECO:0000256" key="17">
    <source>
        <dbReference type="ARBA" id="ARBA00030571"/>
    </source>
</evidence>
<keyword evidence="13 20" id="KW-0418">Kinase</keyword>
<comment type="function">
    <text evidence="4">Catalyzes ATP-dependent phosphorylation of adenosylcobinamide and addition of GMP to adenosylcobinamide phosphate.</text>
</comment>
<comment type="pathway">
    <text evidence="6">Cofactor biosynthesis; adenosylcobalamin biosynthesis; adenosylcobalamin from cob(II)yrinate a,c-diamide: step 5/7.</text>
</comment>
<evidence type="ECO:0000256" key="18">
    <source>
        <dbReference type="PIRSR" id="PIRSR006135-1"/>
    </source>
</evidence>
<protein>
    <recommendedName>
        <fullName evidence="16">Adenosylcobinamide kinase</fullName>
        <ecNumber evidence="8">2.7.1.156</ecNumber>
        <ecNumber evidence="9">2.7.7.62</ecNumber>
    </recommendedName>
    <alternativeName>
        <fullName evidence="17">Adenosylcobinamide-phosphate guanylyltransferase</fullName>
    </alternativeName>
</protein>
<comment type="catalytic activity">
    <reaction evidence="3">
        <text>adenosylcob(III)inamide + GTP = adenosylcob(III)inamide phosphate + GDP + H(+)</text>
        <dbReference type="Rhea" id="RHEA:15765"/>
        <dbReference type="ChEBI" id="CHEBI:2480"/>
        <dbReference type="ChEBI" id="CHEBI:15378"/>
        <dbReference type="ChEBI" id="CHEBI:37565"/>
        <dbReference type="ChEBI" id="CHEBI:58189"/>
        <dbReference type="ChEBI" id="CHEBI:58502"/>
        <dbReference type="EC" id="2.7.1.156"/>
    </reaction>
</comment>
<evidence type="ECO:0000256" key="5">
    <source>
        <dbReference type="ARBA" id="ARBA00004692"/>
    </source>
</evidence>
<dbReference type="GO" id="GO:0005525">
    <property type="term" value="F:GTP binding"/>
    <property type="evidence" value="ECO:0007669"/>
    <property type="project" value="UniProtKB-KW"/>
</dbReference>
<keyword evidence="12 19" id="KW-0547">Nucleotide-binding</keyword>
<dbReference type="NCBIfam" id="NF004469">
    <property type="entry name" value="PRK05800.1"/>
    <property type="match status" value="1"/>
</dbReference>
<feature type="binding site" evidence="19">
    <location>
        <begin position="54"/>
        <end position="57"/>
    </location>
    <ligand>
        <name>GTP</name>
        <dbReference type="ChEBI" id="CHEBI:37565"/>
    </ligand>
</feature>
<evidence type="ECO:0000313" key="21">
    <source>
        <dbReference type="Proteomes" id="UP000473089"/>
    </source>
</evidence>
<dbReference type="PANTHER" id="PTHR34848:SF1">
    <property type="entry name" value="BIFUNCTIONAL ADENOSYLCOBALAMIN BIOSYNTHESIS PROTEIN COBU"/>
    <property type="match status" value="1"/>
</dbReference>
<proteinExistence type="inferred from homology"/>
<dbReference type="GO" id="GO:0009236">
    <property type="term" value="P:cobalamin biosynthetic process"/>
    <property type="evidence" value="ECO:0007669"/>
    <property type="project" value="UniProtKB-UniPathway"/>
</dbReference>
<dbReference type="CDD" id="cd00544">
    <property type="entry name" value="CobU"/>
    <property type="match status" value="1"/>
</dbReference>
<dbReference type="InterPro" id="IPR003203">
    <property type="entry name" value="CobU/CobP"/>
</dbReference>
<comment type="similarity">
    <text evidence="7">Belongs to the CobU/CobP family.</text>
</comment>
<comment type="pathway">
    <text evidence="5">Cofactor biosynthesis; adenosylcobalamin biosynthesis; adenosylcobalamin from cob(II)yrinate a,c-diamide: step 6/7.</text>
</comment>
<dbReference type="GO" id="GO:0008820">
    <property type="term" value="F:cobinamide phosphate guanylyltransferase activity"/>
    <property type="evidence" value="ECO:0007669"/>
    <property type="project" value="UniProtKB-EC"/>
</dbReference>
<feature type="active site" description="GMP-histidine intermediate" evidence="18">
    <location>
        <position position="53"/>
    </location>
</feature>
<feature type="binding site" evidence="19">
    <location>
        <position position="65"/>
    </location>
    <ligand>
        <name>GTP</name>
        <dbReference type="ChEBI" id="CHEBI:37565"/>
    </ligand>
</feature>
<dbReference type="SUPFAM" id="SSF52540">
    <property type="entry name" value="P-loop containing nucleoside triphosphate hydrolases"/>
    <property type="match status" value="1"/>
</dbReference>
<reference evidence="20 21" key="1">
    <citation type="submission" date="2019-02" db="EMBL/GenBank/DDBJ databases">
        <title>Genome sequencing of Clostridium botulinum clinical isolates.</title>
        <authorList>
            <person name="Brunt J."/>
            <person name="Van Vliet A.H.M."/>
            <person name="Stringer S.C."/>
            <person name="Grant K.A."/>
            <person name="Carter A.C."/>
            <person name="Peck M.W."/>
        </authorList>
    </citation>
    <scope>NUCLEOTIDE SEQUENCE [LARGE SCALE GENOMIC DNA]</scope>
    <source>
        <strain evidence="20 21">R1125/03</strain>
    </source>
</reference>
<dbReference type="EMBL" id="SGJP01000067">
    <property type="protein sequence ID" value="NFA62221.1"/>
    <property type="molecule type" value="Genomic_DNA"/>
</dbReference>
<evidence type="ECO:0000256" key="3">
    <source>
        <dbReference type="ARBA" id="ARBA00001522"/>
    </source>
</evidence>
<evidence type="ECO:0000256" key="10">
    <source>
        <dbReference type="ARBA" id="ARBA00022573"/>
    </source>
</evidence>
<dbReference type="UniPathway" id="UPA00148">
    <property type="reaction ID" value="UER00236"/>
</dbReference>
<evidence type="ECO:0000256" key="11">
    <source>
        <dbReference type="ARBA" id="ARBA00022679"/>
    </source>
</evidence>
<dbReference type="GO" id="GO:0005524">
    <property type="term" value="F:ATP binding"/>
    <property type="evidence" value="ECO:0007669"/>
    <property type="project" value="UniProtKB-KW"/>
</dbReference>
<evidence type="ECO:0000256" key="12">
    <source>
        <dbReference type="ARBA" id="ARBA00022741"/>
    </source>
</evidence>
<organism evidence="20 21">
    <name type="scientific">Clostridium botulinum</name>
    <dbReference type="NCBI Taxonomy" id="1491"/>
    <lineage>
        <taxon>Bacteria</taxon>
        <taxon>Bacillati</taxon>
        <taxon>Bacillota</taxon>
        <taxon>Clostridia</taxon>
        <taxon>Eubacteriales</taxon>
        <taxon>Clostridiaceae</taxon>
        <taxon>Clostridium</taxon>
    </lineage>
</organism>
<comment type="catalytic activity">
    <reaction evidence="2">
        <text>adenosylcob(III)inamide phosphate + GTP + H(+) = adenosylcob(III)inamide-GDP + diphosphate</text>
        <dbReference type="Rhea" id="RHEA:22712"/>
        <dbReference type="ChEBI" id="CHEBI:15378"/>
        <dbReference type="ChEBI" id="CHEBI:33019"/>
        <dbReference type="ChEBI" id="CHEBI:37565"/>
        <dbReference type="ChEBI" id="CHEBI:58502"/>
        <dbReference type="ChEBI" id="CHEBI:60487"/>
        <dbReference type="EC" id="2.7.7.62"/>
    </reaction>
</comment>
<dbReference type="Proteomes" id="UP000473089">
    <property type="component" value="Unassembled WGS sequence"/>
</dbReference>
<dbReference type="Gene3D" id="3.40.50.300">
    <property type="entry name" value="P-loop containing nucleotide triphosphate hydrolases"/>
    <property type="match status" value="1"/>
</dbReference>
<dbReference type="PIRSF" id="PIRSF006135">
    <property type="entry name" value="CobU"/>
    <property type="match status" value="1"/>
</dbReference>
<dbReference type="EC" id="2.7.7.62" evidence="9"/>
<feature type="binding site" evidence="19">
    <location>
        <begin position="37"/>
        <end position="39"/>
    </location>
    <ligand>
        <name>GTP</name>
        <dbReference type="ChEBI" id="CHEBI:37565"/>
    </ligand>
</feature>
<dbReference type="AlphaFoldDB" id="A0A6M0T7W0"/>
<dbReference type="InterPro" id="IPR027417">
    <property type="entry name" value="P-loop_NTPase"/>
</dbReference>
<evidence type="ECO:0000256" key="6">
    <source>
        <dbReference type="ARBA" id="ARBA00005159"/>
    </source>
</evidence>
<evidence type="ECO:0000256" key="8">
    <source>
        <dbReference type="ARBA" id="ARBA00012016"/>
    </source>
</evidence>
<evidence type="ECO:0000313" key="20">
    <source>
        <dbReference type="EMBL" id="NFA62221.1"/>
    </source>
</evidence>
<keyword evidence="14" id="KW-0067">ATP-binding</keyword>
<dbReference type="EC" id="2.7.1.156" evidence="8"/>
<evidence type="ECO:0000256" key="1">
    <source>
        <dbReference type="ARBA" id="ARBA00000312"/>
    </source>
</evidence>
<keyword evidence="10" id="KW-0169">Cobalamin biosynthesis</keyword>
<evidence type="ECO:0000256" key="9">
    <source>
        <dbReference type="ARBA" id="ARBA00012523"/>
    </source>
</evidence>
<evidence type="ECO:0000256" key="7">
    <source>
        <dbReference type="ARBA" id="ARBA00007490"/>
    </source>
</evidence>
<evidence type="ECO:0000256" key="13">
    <source>
        <dbReference type="ARBA" id="ARBA00022777"/>
    </source>
</evidence>
<keyword evidence="11 20" id="KW-0808">Transferase</keyword>
<evidence type="ECO:0000256" key="2">
    <source>
        <dbReference type="ARBA" id="ARBA00000711"/>
    </source>
</evidence>
<keyword evidence="15 19" id="KW-0342">GTP-binding</keyword>
<dbReference type="Pfam" id="PF02283">
    <property type="entry name" value="CobU"/>
    <property type="match status" value="1"/>
</dbReference>
<accession>A0A6M0T7W0</accession>
<comment type="caution">
    <text evidence="20">The sequence shown here is derived from an EMBL/GenBank/DDBJ whole genome shotgun (WGS) entry which is preliminary data.</text>
</comment>
<evidence type="ECO:0000256" key="14">
    <source>
        <dbReference type="ARBA" id="ARBA00022840"/>
    </source>
</evidence>
<name>A0A6M0T7W0_CLOBO</name>
<gene>
    <name evidence="20" type="primary">cobU</name>
    <name evidence="20" type="ORF">EXM42_18070</name>
</gene>
<feature type="binding site" evidence="19">
    <location>
        <position position="85"/>
    </location>
    <ligand>
        <name>GTP</name>
        <dbReference type="ChEBI" id="CHEBI:37565"/>
    </ligand>
</feature>
<evidence type="ECO:0000256" key="4">
    <source>
        <dbReference type="ARBA" id="ARBA00003889"/>
    </source>
</evidence>
<evidence type="ECO:0000256" key="16">
    <source>
        <dbReference type="ARBA" id="ARBA00029570"/>
    </source>
</evidence>